<gene>
    <name evidence="1" type="ORF">KUCAC02_014668</name>
</gene>
<reference evidence="1" key="1">
    <citation type="submission" date="2022-05" db="EMBL/GenBank/DDBJ databases">
        <title>Chromosome-level genome of Chaenocephalus aceratus.</title>
        <authorList>
            <person name="Park H."/>
        </authorList>
    </citation>
    <scope>NUCLEOTIDE SEQUENCE</scope>
    <source>
        <strain evidence="1">KU_202001</strain>
    </source>
</reference>
<comment type="caution">
    <text evidence="1">The sequence shown here is derived from an EMBL/GenBank/DDBJ whole genome shotgun (WGS) entry which is preliminary data.</text>
</comment>
<keyword evidence="2" id="KW-1185">Reference proteome</keyword>
<protein>
    <submittedName>
        <fullName evidence="1">Uncharacterized protein</fullName>
    </submittedName>
</protein>
<evidence type="ECO:0000313" key="1">
    <source>
        <dbReference type="EMBL" id="KAI4811794.1"/>
    </source>
</evidence>
<dbReference type="Proteomes" id="UP001057452">
    <property type="component" value="Chromosome 16"/>
</dbReference>
<proteinExistence type="predicted"/>
<dbReference type="EMBL" id="CM043800">
    <property type="protein sequence ID" value="KAI4811794.1"/>
    <property type="molecule type" value="Genomic_DNA"/>
</dbReference>
<sequence>MSFSETIGSSCDRIWTNTEGVVSLVMIISAYHSTATMRTTRRSDHVASRLMLLCCCERGREPPHALSEVNKIRL</sequence>
<organism evidence="1 2">
    <name type="scientific">Chaenocephalus aceratus</name>
    <name type="common">Blackfin icefish</name>
    <name type="synonym">Chaenichthys aceratus</name>
    <dbReference type="NCBI Taxonomy" id="36190"/>
    <lineage>
        <taxon>Eukaryota</taxon>
        <taxon>Metazoa</taxon>
        <taxon>Chordata</taxon>
        <taxon>Craniata</taxon>
        <taxon>Vertebrata</taxon>
        <taxon>Euteleostomi</taxon>
        <taxon>Actinopterygii</taxon>
        <taxon>Neopterygii</taxon>
        <taxon>Teleostei</taxon>
        <taxon>Neoteleostei</taxon>
        <taxon>Acanthomorphata</taxon>
        <taxon>Eupercaria</taxon>
        <taxon>Perciformes</taxon>
        <taxon>Notothenioidei</taxon>
        <taxon>Channichthyidae</taxon>
        <taxon>Chaenocephalus</taxon>
    </lineage>
</organism>
<evidence type="ECO:0000313" key="2">
    <source>
        <dbReference type="Proteomes" id="UP001057452"/>
    </source>
</evidence>
<name>A0ACB9WEH3_CHAAC</name>
<accession>A0ACB9WEH3</accession>